<dbReference type="Pfam" id="PF06119">
    <property type="entry name" value="NIDO"/>
    <property type="match status" value="1"/>
</dbReference>
<dbReference type="InterPro" id="IPR001881">
    <property type="entry name" value="EGF-like_Ca-bd_dom"/>
</dbReference>
<evidence type="ECO:0000256" key="5">
    <source>
        <dbReference type="ARBA" id="ARBA00023136"/>
    </source>
</evidence>
<feature type="domain" description="NIDO" evidence="12">
    <location>
        <begin position="29"/>
        <end position="191"/>
    </location>
</feature>
<protein>
    <recommendedName>
        <fullName evidence="15">Mucin-like protein</fullName>
    </recommendedName>
</protein>
<dbReference type="FunFam" id="2.10.25.10:FF:000472">
    <property type="entry name" value="Uncharacterized protein, isoform A"/>
    <property type="match status" value="1"/>
</dbReference>
<keyword evidence="7" id="KW-0325">Glycoprotein</keyword>
<evidence type="ECO:0000256" key="7">
    <source>
        <dbReference type="ARBA" id="ARBA00023180"/>
    </source>
</evidence>
<dbReference type="PROSITE" id="PS50026">
    <property type="entry name" value="EGF_3"/>
    <property type="match status" value="6"/>
</dbReference>
<dbReference type="Gene3D" id="2.60.40.10">
    <property type="entry name" value="Immunoglobulins"/>
    <property type="match status" value="1"/>
</dbReference>
<dbReference type="SMART" id="SM00181">
    <property type="entry name" value="EGF"/>
    <property type="match status" value="8"/>
</dbReference>
<feature type="domain" description="EGF-like" evidence="10">
    <location>
        <begin position="1615"/>
        <end position="1654"/>
    </location>
</feature>
<feature type="disulfide bond" evidence="8">
    <location>
        <begin position="1721"/>
        <end position="1730"/>
    </location>
</feature>
<dbReference type="GO" id="GO:0005576">
    <property type="term" value="C:extracellular region"/>
    <property type="evidence" value="ECO:0007669"/>
    <property type="project" value="UniProtKB-SubCell"/>
</dbReference>
<feature type="domain" description="EGF-like" evidence="10">
    <location>
        <begin position="1347"/>
        <end position="1386"/>
    </location>
</feature>
<sequence length="1929" mass="214094">MGSTCVRNIDGYHCLCRPQYTGVNCDSAPLWTDIDGRNTNNPTRVYYRWYEYAGQGDQRATEKDRYMTTRADRDVRTFAGETGFKTSFVMVVTWENAVLWPATKGNLAADKTATFQVVLICDHTRYRCYMLFNYYDIRWPSGFPSTIGFTAPGGDFYFNHFATNKAMAADLPRITGNTNSRGQWIYKASSSGCEDNYSAEYRCRTWNQKQYLISYKFTFWRSFYLPPCPCQLWQALVDPGYLIEWSETCAYSANPFQNTLTQKCCYNDFDGSLITTEDMAGGSMLFYSPIFSADLYKKYDENPKYDCCQLAGMCNLYYDVRPLDTCWGYEPPVIAWLWGDPHIVTLDGLGYTYNGLGEYWLIQATTFSLQGRTVRAWNREQQPARATVFGAFAMKDSDSPQVHVEMTDDRKAPSPHPPVFIQPLLLILPFSSSPFSSSSRFHPAPSPHPPVFIQPLLLILPFSSSPLLPFIRSPSRFHPAPSPHPPVFIQPLLLFLPFSSSPFSSSSRFHPALSPHPPVFIQPLLLILPFSFSPFPSSSSRFHPAPSPHPPVFIQPLLLILPFSFSPFSSSSRFHSAPSPHPPVFIQPLLLILPFSSSPFSSSSRFHSAPSPHPPVLIQPLLLILPFSFSPFSSSSRSHPAPSPHPPVFIQPLLLILPFHPAPSPHPPVFIQPLLLIFPFSSSPFSSSSRFHQPLLLILPFSTSPFSSSSRFHPAPSPHPHVFIQPLPLILPFSSSPFSSSSHFHPAPSPLPPVFIQPLLLILPFSSSPFSSSSLFSFSPFSSSSRFHPAPSPHPPVFIQPLLLILPFSFSPFSSSSRSHPAPSPHPPVFIQPLLLILPFSFSPFSSSSRSHPAPSPHPPVFIQPLLLILPFSSSPFSSSSRFHPAPSPHPPVLIQPLLLILPFSFNPFSSSSRSHSAPSPHPPVLIQPLLLILPFSSSPFSSSSRSHSAPSPHPPVFIQPLLLILPFSSSPFSSSSRFHSAPSPHPPVFIQPLLLILPFSSSPFSSSSRVSFTSGSGSVMTTSVLCVASSEMIILMNDGKKNFTDWFYDDTLQSTADEMYKKIVVRKINGTLYLGFPSGRITHPKSLFTYPNDRITTADYQDVSFRPVFEIDEIQWASDSERTQMEEFCKNNFQCLLDYAVTKDKQFAEVTLHTNEKNTKLEKELENRPPVINGSSEMNVTVGKTFTTMITVHDNDSLDTTTITALNLPATAEYNPSTGVFAWTPSSMEPVKNFRFVANDSTGAHAVDLIIKVRVCNCSNHGGCDFENPLDGYNRTDLFQVIHCDCERQYEGTHCEFDFDACRDTPCRSNLTCVDLPPEEHKRLERAFNCTGCKDGFEGRDGKCFDVDECTSQQNDCEQNCTNTMGSYKCGCRDGYQLINRTHCEDATLKTDCEFLNCSYECVLNAGSAECICMRGYRLNEDNTTCIATQCFYYVTLRYPVLFNVMLRRVASRRVASRRVASRRVALRCVALRCVALRCVALRCVALRGVAWRGVAWRGVAWRGVAWRGVAWRGVAWRGVVSSACVHEDECVDGSSPCGDDGVCNNTIGGFECSCRPGSVLTPNKRSCTPCPVGYWGENCQSLCKCKSLSTPCDPATGCEACSGGWTGGDCSADENECEGNNTCGSHASCTNEPGTYSCHCAEGFYRVNDICKPIDECASDPCQNFGCCKDTHLGYTCKCEPGYTGMHCETEINECETLNETCLHKGECVDKVNRFECICPTVYSGTVCQYGRVDTTQAPTTNGTTEAGAERKLFPLLPVVLGTLLGIVFAILAIILVTYYCCPGCCCFFLGGSDSSSSTDDDDLSTTATVPSFAGIPRPRWMHWYPSAQRYLPPATPSDKPSGYDISRMGQINRAFRVNPPVDWSVLRNFSNRWGLGWPGLSSSSASRDMYHRATPPYSRRSDYNWSSSADAGNEEVFVAVHVSQET</sequence>
<dbReference type="Pfam" id="PF05345">
    <property type="entry name" value="He_PIG"/>
    <property type="match status" value="1"/>
</dbReference>
<feature type="disulfide bond" evidence="8">
    <location>
        <begin position="1681"/>
        <end position="1690"/>
    </location>
</feature>
<dbReference type="Gene3D" id="2.10.25.10">
    <property type="entry name" value="Laminin"/>
    <property type="match status" value="8"/>
</dbReference>
<feature type="domain" description="EGF-like" evidence="10">
    <location>
        <begin position="1655"/>
        <end position="1691"/>
    </location>
</feature>
<dbReference type="PANTHER" id="PTHR24050">
    <property type="entry name" value="PA14 DOMAIN-CONTAINING PROTEIN"/>
    <property type="match status" value="1"/>
</dbReference>
<name>A0AAD9P399_RIDPI</name>
<dbReference type="GO" id="GO:0007160">
    <property type="term" value="P:cell-matrix adhesion"/>
    <property type="evidence" value="ECO:0007669"/>
    <property type="project" value="InterPro"/>
</dbReference>
<dbReference type="PROSITE" id="PS00022">
    <property type="entry name" value="EGF_1"/>
    <property type="match status" value="2"/>
</dbReference>
<keyword evidence="9" id="KW-0812">Transmembrane</keyword>
<evidence type="ECO:0000256" key="2">
    <source>
        <dbReference type="ARBA" id="ARBA00022536"/>
    </source>
</evidence>
<dbReference type="CDD" id="cd00054">
    <property type="entry name" value="EGF_CA"/>
    <property type="match status" value="6"/>
</dbReference>
<keyword evidence="2 8" id="KW-0245">EGF-like domain</keyword>
<evidence type="ECO:0000256" key="4">
    <source>
        <dbReference type="ARBA" id="ARBA00022737"/>
    </source>
</evidence>
<evidence type="ECO:0000259" key="11">
    <source>
        <dbReference type="PROSITE" id="PS50856"/>
    </source>
</evidence>
<dbReference type="InterPro" id="IPR018097">
    <property type="entry name" value="EGF_Ca-bd_CS"/>
</dbReference>
<evidence type="ECO:0000256" key="1">
    <source>
        <dbReference type="ARBA" id="ARBA00004370"/>
    </source>
</evidence>
<accession>A0AAD9P399</accession>
<feature type="transmembrane region" description="Helical" evidence="9">
    <location>
        <begin position="1758"/>
        <end position="1782"/>
    </location>
</feature>
<feature type="domain" description="EGF-like" evidence="10">
    <location>
        <begin position="1"/>
        <end position="26"/>
    </location>
</feature>
<dbReference type="InterPro" id="IPR052235">
    <property type="entry name" value="Nephronectin_domain"/>
</dbReference>
<evidence type="ECO:0000256" key="9">
    <source>
        <dbReference type="SAM" id="Phobius"/>
    </source>
</evidence>
<evidence type="ECO:0000259" key="10">
    <source>
        <dbReference type="PROSITE" id="PS50026"/>
    </source>
</evidence>
<keyword evidence="14" id="KW-1185">Reference proteome</keyword>
<dbReference type="Pfam" id="PF07645">
    <property type="entry name" value="EGF_CA"/>
    <property type="match status" value="3"/>
</dbReference>
<evidence type="ECO:0000313" key="14">
    <source>
        <dbReference type="Proteomes" id="UP001209878"/>
    </source>
</evidence>
<evidence type="ECO:0008006" key="15">
    <source>
        <dbReference type="Google" id="ProtNLM"/>
    </source>
</evidence>
<keyword evidence="9" id="KW-1133">Transmembrane helix</keyword>
<feature type="domain" description="AMOP" evidence="11">
    <location>
        <begin position="195"/>
        <end position="321"/>
    </location>
</feature>
<dbReference type="Pfam" id="PF23263">
    <property type="entry name" value="C8-3_MUC4"/>
    <property type="match status" value="1"/>
</dbReference>
<comment type="subcellular location">
    <subcellularLocation>
        <location evidence="1">Membrane</location>
    </subcellularLocation>
</comment>
<feature type="domain" description="EGF-like" evidence="10">
    <location>
        <begin position="1528"/>
        <end position="1570"/>
    </location>
</feature>
<dbReference type="PANTHER" id="PTHR24050:SF27">
    <property type="entry name" value="FIBRILLIN-1"/>
    <property type="match status" value="1"/>
</dbReference>
<dbReference type="GO" id="GO:0016020">
    <property type="term" value="C:membrane"/>
    <property type="evidence" value="ECO:0007669"/>
    <property type="project" value="UniProtKB-SubCell"/>
</dbReference>
<evidence type="ECO:0000256" key="6">
    <source>
        <dbReference type="ARBA" id="ARBA00023157"/>
    </source>
</evidence>
<dbReference type="InterPro" id="IPR049883">
    <property type="entry name" value="NOTCH1_EGF-like"/>
</dbReference>
<comment type="caution">
    <text evidence="13">The sequence shown here is derived from an EMBL/GenBank/DDBJ whole genome shotgun (WGS) entry which is preliminary data.</text>
</comment>
<dbReference type="InterPro" id="IPR005533">
    <property type="entry name" value="AMOP_dom"/>
</dbReference>
<gene>
    <name evidence="13" type="ORF">NP493_168g04069</name>
</gene>
<evidence type="ECO:0000313" key="13">
    <source>
        <dbReference type="EMBL" id="KAK2187379.1"/>
    </source>
</evidence>
<dbReference type="EMBL" id="JAODUO010000168">
    <property type="protein sequence ID" value="KAK2187379.1"/>
    <property type="molecule type" value="Genomic_DNA"/>
</dbReference>
<dbReference type="GO" id="GO:0005509">
    <property type="term" value="F:calcium ion binding"/>
    <property type="evidence" value="ECO:0007669"/>
    <property type="project" value="InterPro"/>
</dbReference>
<proteinExistence type="predicted"/>
<feature type="domain" description="EGF-like" evidence="10">
    <location>
        <begin position="1693"/>
        <end position="1731"/>
    </location>
</feature>
<evidence type="ECO:0000256" key="3">
    <source>
        <dbReference type="ARBA" id="ARBA00022729"/>
    </source>
</evidence>
<dbReference type="PROSITE" id="PS01187">
    <property type="entry name" value="EGF_CA"/>
    <property type="match status" value="2"/>
</dbReference>
<dbReference type="InterPro" id="IPR003886">
    <property type="entry name" value="NIDO_dom"/>
</dbReference>
<dbReference type="PROSITE" id="PS01186">
    <property type="entry name" value="EGF_2"/>
    <property type="match status" value="3"/>
</dbReference>
<dbReference type="InterPro" id="IPR009030">
    <property type="entry name" value="Growth_fac_rcpt_cys_sf"/>
</dbReference>
<dbReference type="SUPFAM" id="SSF57184">
    <property type="entry name" value="Growth factor receptor domain"/>
    <property type="match status" value="2"/>
</dbReference>
<dbReference type="Proteomes" id="UP001209878">
    <property type="component" value="Unassembled WGS sequence"/>
</dbReference>
<reference evidence="13" key="1">
    <citation type="journal article" date="2023" name="Mol. Biol. Evol.">
        <title>Third-Generation Sequencing Reveals the Adaptive Role of the Epigenome in Three Deep-Sea Polychaetes.</title>
        <authorList>
            <person name="Perez M."/>
            <person name="Aroh O."/>
            <person name="Sun Y."/>
            <person name="Lan Y."/>
            <person name="Juniper S.K."/>
            <person name="Young C.R."/>
            <person name="Angers B."/>
            <person name="Qian P.Y."/>
        </authorList>
    </citation>
    <scope>NUCLEOTIDE SEQUENCE</scope>
    <source>
        <strain evidence="13">R07B-5</strain>
    </source>
</reference>
<comment type="caution">
    <text evidence="8">Lacks conserved residue(s) required for the propagation of feature annotation.</text>
</comment>
<keyword evidence="6 8" id="KW-1015">Disulfide bond</keyword>
<dbReference type="SUPFAM" id="SSF49313">
    <property type="entry name" value="Cadherin-like"/>
    <property type="match status" value="1"/>
</dbReference>
<evidence type="ECO:0000256" key="8">
    <source>
        <dbReference type="PROSITE-ProRule" id="PRU00076"/>
    </source>
</evidence>
<dbReference type="PROSITE" id="PS00010">
    <property type="entry name" value="ASX_HYDROXYL"/>
    <property type="match status" value="5"/>
</dbReference>
<dbReference type="PROSITE" id="PS50856">
    <property type="entry name" value="AMOP"/>
    <property type="match status" value="1"/>
</dbReference>
<keyword evidence="5 9" id="KW-0472">Membrane</keyword>
<dbReference type="InterPro" id="IPR056619">
    <property type="entry name" value="C8-3_MUC4"/>
</dbReference>
<dbReference type="InterPro" id="IPR000152">
    <property type="entry name" value="EGF-type_Asp/Asn_hydroxyl_site"/>
</dbReference>
<dbReference type="InterPro" id="IPR015919">
    <property type="entry name" value="Cadherin-like_sf"/>
</dbReference>
<dbReference type="SUPFAM" id="SSF57196">
    <property type="entry name" value="EGF/Laminin"/>
    <property type="match status" value="3"/>
</dbReference>
<dbReference type="PROSITE" id="PS51220">
    <property type="entry name" value="NIDO"/>
    <property type="match status" value="1"/>
</dbReference>
<organism evidence="13 14">
    <name type="scientific">Ridgeia piscesae</name>
    <name type="common">Tubeworm</name>
    <dbReference type="NCBI Taxonomy" id="27915"/>
    <lineage>
        <taxon>Eukaryota</taxon>
        <taxon>Metazoa</taxon>
        <taxon>Spiralia</taxon>
        <taxon>Lophotrochozoa</taxon>
        <taxon>Annelida</taxon>
        <taxon>Polychaeta</taxon>
        <taxon>Sedentaria</taxon>
        <taxon>Canalipalpata</taxon>
        <taxon>Sabellida</taxon>
        <taxon>Siboglinidae</taxon>
        <taxon>Ridgeia</taxon>
    </lineage>
</organism>
<dbReference type="SMART" id="SM00179">
    <property type="entry name" value="EGF_CA"/>
    <property type="match status" value="8"/>
</dbReference>
<keyword evidence="4" id="KW-0677">Repeat</keyword>
<dbReference type="InterPro" id="IPR013783">
    <property type="entry name" value="Ig-like_fold"/>
</dbReference>
<keyword evidence="3" id="KW-0732">Signal</keyword>
<evidence type="ECO:0000259" key="12">
    <source>
        <dbReference type="PROSITE" id="PS51220"/>
    </source>
</evidence>
<dbReference type="SMART" id="SM00539">
    <property type="entry name" value="NIDO"/>
    <property type="match status" value="1"/>
</dbReference>
<dbReference type="InterPro" id="IPR000742">
    <property type="entry name" value="EGF"/>
</dbReference>
<feature type="disulfide bond" evidence="8">
    <location>
        <begin position="16"/>
        <end position="25"/>
    </location>
</feature>